<proteinExistence type="predicted"/>
<dbReference type="InterPro" id="IPR000073">
    <property type="entry name" value="AB_hydrolase_1"/>
</dbReference>
<reference evidence="2 3" key="1">
    <citation type="submission" date="2024-02" db="EMBL/GenBank/DDBJ databases">
        <title>Discinaceae phylogenomics.</title>
        <authorList>
            <person name="Dirks A.C."/>
            <person name="James T.Y."/>
        </authorList>
    </citation>
    <scope>NUCLEOTIDE SEQUENCE [LARGE SCALE GENOMIC DNA]</scope>
    <source>
        <strain evidence="2 3">ACD0624</strain>
    </source>
</reference>
<evidence type="ECO:0000313" key="3">
    <source>
        <dbReference type="Proteomes" id="UP001447188"/>
    </source>
</evidence>
<dbReference type="Proteomes" id="UP001447188">
    <property type="component" value="Unassembled WGS sequence"/>
</dbReference>
<evidence type="ECO:0000259" key="1">
    <source>
        <dbReference type="Pfam" id="PF12697"/>
    </source>
</evidence>
<dbReference type="PANTHER" id="PTHR43329">
    <property type="entry name" value="EPOXIDE HYDROLASE"/>
    <property type="match status" value="1"/>
</dbReference>
<organism evidence="2 3">
    <name type="scientific">Discina gigas</name>
    <dbReference type="NCBI Taxonomy" id="1032678"/>
    <lineage>
        <taxon>Eukaryota</taxon>
        <taxon>Fungi</taxon>
        <taxon>Dikarya</taxon>
        <taxon>Ascomycota</taxon>
        <taxon>Pezizomycotina</taxon>
        <taxon>Pezizomycetes</taxon>
        <taxon>Pezizales</taxon>
        <taxon>Discinaceae</taxon>
        <taxon>Discina</taxon>
    </lineage>
</organism>
<name>A0ABR3GRA3_9PEZI</name>
<dbReference type="EMBL" id="JBBBZM010000021">
    <property type="protein sequence ID" value="KAL0638461.1"/>
    <property type="molecule type" value="Genomic_DNA"/>
</dbReference>
<comment type="caution">
    <text evidence="2">The sequence shown here is derived from an EMBL/GenBank/DDBJ whole genome shotgun (WGS) entry which is preliminary data.</text>
</comment>
<evidence type="ECO:0000313" key="2">
    <source>
        <dbReference type="EMBL" id="KAL0638461.1"/>
    </source>
</evidence>
<accession>A0ABR3GRA3</accession>
<protein>
    <recommendedName>
        <fullName evidence="1">AB hydrolase-1 domain-containing protein</fullName>
    </recommendedName>
</protein>
<keyword evidence="3" id="KW-1185">Reference proteome</keyword>
<dbReference type="Pfam" id="PF12697">
    <property type="entry name" value="Abhydrolase_6"/>
    <property type="match status" value="1"/>
</dbReference>
<feature type="domain" description="AB hydrolase-1" evidence="1">
    <location>
        <begin position="6"/>
        <end position="255"/>
    </location>
</feature>
<dbReference type="Gene3D" id="3.40.50.1820">
    <property type="entry name" value="alpha/beta hydrolase"/>
    <property type="match status" value="1"/>
</dbReference>
<dbReference type="InterPro" id="IPR029058">
    <property type="entry name" value="AB_hydrolase_fold"/>
</dbReference>
<gene>
    <name evidence="2" type="ORF">Q9L58_002397</name>
</gene>
<dbReference type="SUPFAM" id="SSF53474">
    <property type="entry name" value="alpha/beta-Hydrolases"/>
    <property type="match status" value="1"/>
</dbReference>
<sequence>MYVPIPGYGESTKSTPSNVTEAYSKRVIGNDILEALLKLLSTTKYVKRRVILIGHDRGARICHRLVVDAGMGLFPDTLELLGVVMLDIVPTVVQFKSLADPAVAAATFHWPFLAAPYPLPENMISALGGDVFVDTLIPKWTGGSATSQSQISLGIEVYKNYFKKASVIAASCADYRAAALVDAPLQVNDQEEGRKIRHPTLIIYSEAYLGARYDVLAVWNDWVEGSKGGEGTRLRTMAVGNGVGHFMCEEAPEEVTKGVVGWVRGVLGVNC</sequence>